<feature type="region of interest" description="Disordered" evidence="1">
    <location>
        <begin position="16"/>
        <end position="41"/>
    </location>
</feature>
<dbReference type="RefSeq" id="WP_112570411.1">
    <property type="nucleotide sequence ID" value="NZ_CP043450.1"/>
</dbReference>
<evidence type="ECO:0000313" key="3">
    <source>
        <dbReference type="Proteomes" id="UP000251402"/>
    </source>
</evidence>
<gene>
    <name evidence="2" type="ORF">DEO27_008325</name>
</gene>
<dbReference type="KEGG" id="mrub:DEO27_008325"/>
<evidence type="ECO:0008006" key="4">
    <source>
        <dbReference type="Google" id="ProtNLM"/>
    </source>
</evidence>
<dbReference type="Gene3D" id="1.25.40.10">
    <property type="entry name" value="Tetratricopeptide repeat domain"/>
    <property type="match status" value="1"/>
</dbReference>
<dbReference type="Proteomes" id="UP000251402">
    <property type="component" value="Chromosome"/>
</dbReference>
<dbReference type="AlphaFoldDB" id="A0A5C1HVW9"/>
<dbReference type="OrthoDB" id="755070at2"/>
<evidence type="ECO:0000313" key="2">
    <source>
        <dbReference type="EMBL" id="QEM10027.1"/>
    </source>
</evidence>
<sequence>MGILNFFKKTIQNARENQPINEENPLRRGPKLTQERSSISDETFNTRQFQQEVLAVALWKYNENKQNYSSAYKYLMEMEDFHLSEKQANEVIETLKRWNDLKSKKDRFNSLVSQAQTLINNGYREKAFELVYNAYVEDPFDIELVQVISQLADIDNPQSHVLKIFDSLVAINPQDAYNIKYRKALYLKAKMRFNEALDIFEALNVELPFAWNYYQTAIIQNLLGNTELCLNNLTTTFQLDPDLKQDARSFPELQNLQQDPRFLSLIA</sequence>
<name>A0A5C1HVW9_9SPHI</name>
<dbReference type="NCBIfam" id="NF047558">
    <property type="entry name" value="TPR_END_plus"/>
    <property type="match status" value="1"/>
</dbReference>
<proteinExistence type="predicted"/>
<protein>
    <recommendedName>
        <fullName evidence="4">Tetratricopeptide repeat protein</fullName>
    </recommendedName>
</protein>
<accession>A0A5C1HVW9</accession>
<dbReference type="SUPFAM" id="SSF48452">
    <property type="entry name" value="TPR-like"/>
    <property type="match status" value="1"/>
</dbReference>
<dbReference type="InterPro" id="IPR011990">
    <property type="entry name" value="TPR-like_helical_dom_sf"/>
</dbReference>
<dbReference type="EMBL" id="CP043450">
    <property type="protein sequence ID" value="QEM10027.1"/>
    <property type="molecule type" value="Genomic_DNA"/>
</dbReference>
<evidence type="ECO:0000256" key="1">
    <source>
        <dbReference type="SAM" id="MobiDB-lite"/>
    </source>
</evidence>
<reference evidence="2" key="1">
    <citation type="submission" date="2019-08" db="EMBL/GenBank/DDBJ databases">
        <title>Comparative genome analysis confer to the adaptation heavy metal polluted environment.</title>
        <authorList>
            <person name="Li Y."/>
        </authorList>
    </citation>
    <scope>NUCLEOTIDE SEQUENCE [LARGE SCALE GENOMIC DNA]</scope>
    <source>
        <strain evidence="2">P1</strain>
    </source>
</reference>
<keyword evidence="3" id="KW-1185">Reference proteome</keyword>
<organism evidence="2 3">
    <name type="scientific">Mucilaginibacter rubeus</name>
    <dbReference type="NCBI Taxonomy" id="2027860"/>
    <lineage>
        <taxon>Bacteria</taxon>
        <taxon>Pseudomonadati</taxon>
        <taxon>Bacteroidota</taxon>
        <taxon>Sphingobacteriia</taxon>
        <taxon>Sphingobacteriales</taxon>
        <taxon>Sphingobacteriaceae</taxon>
        <taxon>Mucilaginibacter</taxon>
    </lineage>
</organism>